<dbReference type="InterPro" id="IPR024559">
    <property type="entry name" value="DUF3846"/>
</dbReference>
<reference evidence="2" key="1">
    <citation type="submission" date="2019-08" db="EMBL/GenBank/DDBJ databases">
        <authorList>
            <person name="Kucharzyk K."/>
            <person name="Murdoch R.W."/>
            <person name="Higgins S."/>
            <person name="Loffler F."/>
        </authorList>
    </citation>
    <scope>NUCLEOTIDE SEQUENCE</scope>
</reference>
<dbReference type="AlphaFoldDB" id="A0A644XGW1"/>
<proteinExistence type="predicted"/>
<sequence length="109" mass="12101">MAEKTIRVLIKEPRQDALVMEVKNSYGVLRDLIGGGYLESVWVDNGIVMICDEEGKLKGLTPNFVLPKLRDIICGPVFFCSADAEGDFTSLNEEQLALAKKLVEENELV</sequence>
<name>A0A644XGW1_9ZZZZ</name>
<protein>
    <recommendedName>
        <fullName evidence="1">DUF3846 domain-containing protein</fullName>
    </recommendedName>
</protein>
<accession>A0A644XGW1</accession>
<comment type="caution">
    <text evidence="2">The sequence shown here is derived from an EMBL/GenBank/DDBJ whole genome shotgun (WGS) entry which is preliminary data.</text>
</comment>
<evidence type="ECO:0000259" key="1">
    <source>
        <dbReference type="Pfam" id="PF12957"/>
    </source>
</evidence>
<evidence type="ECO:0000313" key="2">
    <source>
        <dbReference type="EMBL" id="MPM13403.1"/>
    </source>
</evidence>
<feature type="domain" description="DUF3846" evidence="1">
    <location>
        <begin position="6"/>
        <end position="101"/>
    </location>
</feature>
<organism evidence="2">
    <name type="scientific">bioreactor metagenome</name>
    <dbReference type="NCBI Taxonomy" id="1076179"/>
    <lineage>
        <taxon>unclassified sequences</taxon>
        <taxon>metagenomes</taxon>
        <taxon>ecological metagenomes</taxon>
    </lineage>
</organism>
<gene>
    <name evidence="2" type="ORF">SDC9_59760</name>
</gene>
<dbReference type="Pfam" id="PF12957">
    <property type="entry name" value="DUF3846"/>
    <property type="match status" value="1"/>
</dbReference>
<dbReference type="EMBL" id="VSSQ01002113">
    <property type="protein sequence ID" value="MPM13403.1"/>
    <property type="molecule type" value="Genomic_DNA"/>
</dbReference>